<name>A0A165GZS9_XYLHT</name>
<dbReference type="Gene3D" id="3.40.50.720">
    <property type="entry name" value="NAD(P)-binding Rossmann-like Domain"/>
    <property type="match status" value="1"/>
</dbReference>
<dbReference type="EMBL" id="KV407458">
    <property type="protein sequence ID" value="KZF22807.1"/>
    <property type="molecule type" value="Genomic_DNA"/>
</dbReference>
<dbReference type="Proteomes" id="UP000076632">
    <property type="component" value="Unassembled WGS sequence"/>
</dbReference>
<dbReference type="InParanoid" id="A0A165GZS9"/>
<dbReference type="RefSeq" id="XP_018188362.1">
    <property type="nucleotide sequence ID" value="XM_018332586.1"/>
</dbReference>
<dbReference type="InterPro" id="IPR036291">
    <property type="entry name" value="NAD(P)-bd_dom_sf"/>
</dbReference>
<reference evidence="2 3" key="1">
    <citation type="journal article" date="2016" name="Fungal Biol.">
        <title>The genome of Xylona heveae provides a window into fungal endophytism.</title>
        <authorList>
            <person name="Gazis R."/>
            <person name="Kuo A."/>
            <person name="Riley R."/>
            <person name="LaButti K."/>
            <person name="Lipzen A."/>
            <person name="Lin J."/>
            <person name="Amirebrahimi M."/>
            <person name="Hesse C.N."/>
            <person name="Spatafora J.W."/>
            <person name="Henrissat B."/>
            <person name="Hainaut M."/>
            <person name="Grigoriev I.V."/>
            <person name="Hibbett D.S."/>
        </authorList>
    </citation>
    <scope>NUCLEOTIDE SEQUENCE [LARGE SCALE GENOMIC DNA]</scope>
    <source>
        <strain evidence="2 3">TC161</strain>
    </source>
</reference>
<dbReference type="GO" id="GO:0005737">
    <property type="term" value="C:cytoplasm"/>
    <property type="evidence" value="ECO:0007669"/>
    <property type="project" value="TreeGrafter"/>
</dbReference>
<dbReference type="OrthoDB" id="2130169at2759"/>
<keyword evidence="3" id="KW-1185">Reference proteome</keyword>
<evidence type="ECO:0000313" key="2">
    <source>
        <dbReference type="EMBL" id="KZF22807.1"/>
    </source>
</evidence>
<dbReference type="STRING" id="1328760.A0A165GZS9"/>
<dbReference type="InterPro" id="IPR001509">
    <property type="entry name" value="Epimerase_deHydtase"/>
</dbReference>
<protein>
    <submittedName>
        <fullName evidence="2">NAD(P)-binding protein</fullName>
    </submittedName>
</protein>
<feature type="domain" description="NAD-dependent epimerase/dehydratase" evidence="1">
    <location>
        <begin position="8"/>
        <end position="228"/>
    </location>
</feature>
<gene>
    <name evidence="2" type="ORF">L228DRAFT_247192</name>
</gene>
<dbReference type="GO" id="GO:0004029">
    <property type="term" value="F:aldehyde dehydrogenase (NAD+) activity"/>
    <property type="evidence" value="ECO:0007669"/>
    <property type="project" value="TreeGrafter"/>
</dbReference>
<evidence type="ECO:0000259" key="1">
    <source>
        <dbReference type="Pfam" id="PF01370"/>
    </source>
</evidence>
<dbReference type="OMA" id="WSHIHID"/>
<evidence type="ECO:0000313" key="3">
    <source>
        <dbReference type="Proteomes" id="UP000076632"/>
    </source>
</evidence>
<dbReference type="AlphaFoldDB" id="A0A165GZS9"/>
<dbReference type="InterPro" id="IPR051783">
    <property type="entry name" value="NAD(P)-dependent_oxidoreduct"/>
</dbReference>
<organism evidence="2 3">
    <name type="scientific">Xylona heveae (strain CBS 132557 / TC161)</name>
    <dbReference type="NCBI Taxonomy" id="1328760"/>
    <lineage>
        <taxon>Eukaryota</taxon>
        <taxon>Fungi</taxon>
        <taxon>Dikarya</taxon>
        <taxon>Ascomycota</taxon>
        <taxon>Pezizomycotina</taxon>
        <taxon>Xylonomycetes</taxon>
        <taxon>Xylonales</taxon>
        <taxon>Xylonaceae</taxon>
        <taxon>Xylona</taxon>
    </lineage>
</organism>
<dbReference type="GeneID" id="28897723"/>
<dbReference type="PANTHER" id="PTHR48079">
    <property type="entry name" value="PROTEIN YEEZ"/>
    <property type="match status" value="1"/>
</dbReference>
<dbReference type="PANTHER" id="PTHR48079:SF6">
    <property type="entry name" value="NAD(P)-BINDING DOMAIN-CONTAINING PROTEIN-RELATED"/>
    <property type="match status" value="1"/>
</dbReference>
<dbReference type="SUPFAM" id="SSF51735">
    <property type="entry name" value="NAD(P)-binding Rossmann-fold domains"/>
    <property type="match status" value="1"/>
</dbReference>
<proteinExistence type="predicted"/>
<sequence length="350" mass="38427">MVIKVFATGVTGYIGGDAFSVIAKAHPDFEYTCLVRNSDRGAALASQYPQVKLVYGTLDDSKLLEEEAERADIVLDWADADHLGAAHAIAKGLAAHTPDRPAYWIHTSGSAVLAYADVERQIFGEESVKVYDDLDKVGEITSLPDFAPHRDVDKVVLEAGTVDADRVKTAIVCPPTIYGQGRGPGNQRSIQVYWLTENSLKRKQVFQVGPGTAVWNNVHVYDLSNVYSELFDAAIQRTDNVPWGKEAYYFAENGEHTWKEISDKIASIAYKKGLVTSDKVEQLSTEEANAIHPFGAILWGSNSRGKARRARELLGWSPKERSLEKELPEVVESEAKLQGLIQGHAAKVSG</sequence>
<dbReference type="Pfam" id="PF01370">
    <property type="entry name" value="Epimerase"/>
    <property type="match status" value="1"/>
</dbReference>
<accession>A0A165GZS9</accession>